<evidence type="ECO:0000256" key="1">
    <source>
        <dbReference type="ARBA" id="ARBA00023012"/>
    </source>
</evidence>
<feature type="transmembrane region" description="Helical" evidence="2">
    <location>
        <begin position="198"/>
        <end position="219"/>
    </location>
</feature>
<gene>
    <name evidence="4" type="ORF">AT746_15185</name>
</gene>
<dbReference type="PANTHER" id="PTHR37299">
    <property type="entry name" value="TRANSCRIPTIONAL REGULATOR-RELATED"/>
    <property type="match status" value="1"/>
</dbReference>
<feature type="transmembrane region" description="Helical" evidence="2">
    <location>
        <begin position="169"/>
        <end position="186"/>
    </location>
</feature>
<dbReference type="GO" id="GO:0000156">
    <property type="term" value="F:phosphorelay response regulator activity"/>
    <property type="evidence" value="ECO:0007669"/>
    <property type="project" value="InterPro"/>
</dbReference>
<accession>A0A0U2PIY1</accession>
<sequence length="501" mass="55745">MLVLLVSISTSSAAFVPFEGQQPVTLCDGAHQWPVDFTSTDCRTVLLKDVDPQGKTLWVEIPVNLSEQQLQALTPPLALFLYAKASSRAYFNDVLLGENGKPGNKVTEIPGAMDSHFYLPEGLLKMGKNRLVLHLSAQQGWLTLTRPLHFIGIGGFADPRQHLQQYSELGLVLLGVLLTGLVYFSVRSITPSQRSNHLLLVLMCLFSAVQLFAEMSRGLLGYAYPIHDIRLLTITLMSLGFGVCLLVFIAGQFARHHALHWIYAGILVTLGALWLLDSFDARTTAATFFPAFFAAIITVRFWWRTRSDQGGFSALALSLFILCMILTADYFHETLYFVFVSLLLGYLFIQQALESNRQELRQQQDNERIARLSFRLEQGQQQARPALLTLKSAGKIDKLNTAEIAYCQAAKDYSEIHLLNGQQHLYSGTLKSLEAELPSTFLRVHRSFLVNLEQIRRLSSATPDSTNASLILSNGQTVPVSRRLVPAVRSAVADKPDFGAD</sequence>
<reference evidence="4 5" key="1">
    <citation type="submission" date="2015-12" db="EMBL/GenBank/DDBJ databases">
        <title>Complete genome of Lacimicrobium alkaliphilum KCTC 32984.</title>
        <authorList>
            <person name="Kim S.-G."/>
            <person name="Lee Y.-J."/>
        </authorList>
    </citation>
    <scope>NUCLEOTIDE SEQUENCE [LARGE SCALE GENOMIC DNA]</scope>
    <source>
        <strain evidence="4 5">YelD216</strain>
    </source>
</reference>
<dbReference type="SMART" id="SM00850">
    <property type="entry name" value="LytTR"/>
    <property type="match status" value="1"/>
</dbReference>
<organism evidence="4 5">
    <name type="scientific">Lacimicrobium alkaliphilum</name>
    <dbReference type="NCBI Taxonomy" id="1526571"/>
    <lineage>
        <taxon>Bacteria</taxon>
        <taxon>Pseudomonadati</taxon>
        <taxon>Pseudomonadota</taxon>
        <taxon>Gammaproteobacteria</taxon>
        <taxon>Alteromonadales</taxon>
        <taxon>Alteromonadaceae</taxon>
        <taxon>Lacimicrobium</taxon>
    </lineage>
</organism>
<dbReference type="InterPro" id="IPR007492">
    <property type="entry name" value="LytTR_DNA-bd_dom"/>
</dbReference>
<keyword evidence="2" id="KW-1133">Transmembrane helix</keyword>
<evidence type="ECO:0000259" key="3">
    <source>
        <dbReference type="PROSITE" id="PS50930"/>
    </source>
</evidence>
<evidence type="ECO:0000256" key="2">
    <source>
        <dbReference type="SAM" id="Phobius"/>
    </source>
</evidence>
<feature type="transmembrane region" description="Helical" evidence="2">
    <location>
        <begin position="310"/>
        <end position="328"/>
    </location>
</feature>
<feature type="transmembrane region" description="Helical" evidence="2">
    <location>
        <begin position="258"/>
        <end position="276"/>
    </location>
</feature>
<dbReference type="KEGG" id="lal:AT746_15185"/>
<dbReference type="InterPro" id="IPR046947">
    <property type="entry name" value="LytR-like"/>
</dbReference>
<dbReference type="EMBL" id="CP013650">
    <property type="protein sequence ID" value="ALS99469.1"/>
    <property type="molecule type" value="Genomic_DNA"/>
</dbReference>
<name>A0A0U2PIY1_9ALTE</name>
<dbReference type="Gene3D" id="2.40.50.1020">
    <property type="entry name" value="LytTr DNA-binding domain"/>
    <property type="match status" value="1"/>
</dbReference>
<dbReference type="Proteomes" id="UP000068447">
    <property type="component" value="Chromosome"/>
</dbReference>
<dbReference type="PANTHER" id="PTHR37299:SF1">
    <property type="entry name" value="STAGE 0 SPORULATION PROTEIN A HOMOLOG"/>
    <property type="match status" value="1"/>
</dbReference>
<evidence type="ECO:0000313" key="4">
    <source>
        <dbReference type="EMBL" id="ALS99469.1"/>
    </source>
</evidence>
<keyword evidence="1" id="KW-0902">Two-component regulatory system</keyword>
<evidence type="ECO:0000313" key="5">
    <source>
        <dbReference type="Proteomes" id="UP000068447"/>
    </source>
</evidence>
<feature type="domain" description="HTH LytTR-type" evidence="3">
    <location>
        <begin position="388"/>
        <end position="494"/>
    </location>
</feature>
<keyword evidence="2" id="KW-0812">Transmembrane</keyword>
<dbReference type="AlphaFoldDB" id="A0A0U2PIY1"/>
<dbReference type="Pfam" id="PF04397">
    <property type="entry name" value="LytTR"/>
    <property type="match status" value="1"/>
</dbReference>
<dbReference type="STRING" id="1526571.AT746_15185"/>
<keyword evidence="2" id="KW-0472">Membrane</keyword>
<protein>
    <recommendedName>
        <fullName evidence="3">HTH LytTR-type domain-containing protein</fullName>
    </recommendedName>
</protein>
<proteinExistence type="predicted"/>
<dbReference type="PROSITE" id="PS50930">
    <property type="entry name" value="HTH_LYTTR"/>
    <property type="match status" value="1"/>
</dbReference>
<keyword evidence="5" id="KW-1185">Reference proteome</keyword>
<dbReference type="GO" id="GO:0003677">
    <property type="term" value="F:DNA binding"/>
    <property type="evidence" value="ECO:0007669"/>
    <property type="project" value="InterPro"/>
</dbReference>
<feature type="transmembrane region" description="Helical" evidence="2">
    <location>
        <begin position="231"/>
        <end position="251"/>
    </location>
</feature>
<feature type="transmembrane region" description="Helical" evidence="2">
    <location>
        <begin position="282"/>
        <end position="303"/>
    </location>
</feature>